<dbReference type="Proteomes" id="UP000319578">
    <property type="component" value="Unassembled WGS sequence"/>
</dbReference>
<name>A0ABQ0TQR7_9BACL</name>
<feature type="domain" description="Smf/DprA SLOG" evidence="2">
    <location>
        <begin position="83"/>
        <end position="291"/>
    </location>
</feature>
<keyword evidence="4" id="KW-1185">Reference proteome</keyword>
<dbReference type="Pfam" id="PF02481">
    <property type="entry name" value="DNA_processg_A"/>
    <property type="match status" value="1"/>
</dbReference>
<dbReference type="EMBL" id="BJON01000015">
    <property type="protein sequence ID" value="GED70252.1"/>
    <property type="molecule type" value="Genomic_DNA"/>
</dbReference>
<evidence type="ECO:0000313" key="3">
    <source>
        <dbReference type="EMBL" id="GED70252.1"/>
    </source>
</evidence>
<evidence type="ECO:0000256" key="1">
    <source>
        <dbReference type="ARBA" id="ARBA00006525"/>
    </source>
</evidence>
<dbReference type="Gene3D" id="3.40.50.450">
    <property type="match status" value="1"/>
</dbReference>
<accession>A0ABQ0TQR7</accession>
<proteinExistence type="inferred from homology"/>
<dbReference type="InterPro" id="IPR057666">
    <property type="entry name" value="DrpA_SLOG"/>
</dbReference>
<sequence length="369" mass="40368">MQVNLVSERDWLYLLASIPGLGRVKLRMIYERTGSFTAAVKKWDTISCELGLPAVITKAIFDLQKEGAAYIILHERIAKGIQYVCFLDDDFPEQLRHIPDPPLLLFYRGDLQLLHKPAIGVVGSRKPTPYGRASCAHFVKELVQAGLVIISGVAYGIDGEAHETTIKNNGKTVGVLGCGIDQVYPLRHRALYEKIAALGLLISEYPPGTPPVPGLFPERNRIISGLSHGTLVIEAAEKSGSLITADCALEQGKDVFAIPGPIFSSLSAGPHNLIKQGAKLVTRSADILEELGHFFHTKPELGSSQTANENFLNKEELTIIEVVTHEGIHVDDLVCQLEPDLRKSLHQILFRLEAKGVLVSLAGGYFAKR</sequence>
<dbReference type="PANTHER" id="PTHR43022:SF1">
    <property type="entry name" value="PROTEIN SMF"/>
    <property type="match status" value="1"/>
</dbReference>
<evidence type="ECO:0000313" key="4">
    <source>
        <dbReference type="Proteomes" id="UP000319578"/>
    </source>
</evidence>
<dbReference type="SUPFAM" id="SSF102405">
    <property type="entry name" value="MCP/YpsA-like"/>
    <property type="match status" value="1"/>
</dbReference>
<dbReference type="InterPro" id="IPR003488">
    <property type="entry name" value="DprA"/>
</dbReference>
<dbReference type="RefSeq" id="WP_049738759.1">
    <property type="nucleotide sequence ID" value="NZ_BJON01000015.1"/>
</dbReference>
<comment type="caution">
    <text evidence="3">The sequence shown here is derived from an EMBL/GenBank/DDBJ whole genome shotgun (WGS) entry which is preliminary data.</text>
</comment>
<protein>
    <submittedName>
        <fullName evidence="3">DNA polymerase</fullName>
    </submittedName>
</protein>
<gene>
    <name evidence="3" type="primary">dprA</name>
    <name evidence="3" type="ORF">BRE01_39540</name>
</gene>
<organism evidence="3 4">
    <name type="scientific">Brevibacillus reuszeri</name>
    <dbReference type="NCBI Taxonomy" id="54915"/>
    <lineage>
        <taxon>Bacteria</taxon>
        <taxon>Bacillati</taxon>
        <taxon>Bacillota</taxon>
        <taxon>Bacilli</taxon>
        <taxon>Bacillales</taxon>
        <taxon>Paenibacillaceae</taxon>
        <taxon>Brevibacillus</taxon>
    </lineage>
</organism>
<dbReference type="NCBIfam" id="TIGR00732">
    <property type="entry name" value="dprA"/>
    <property type="match status" value="1"/>
</dbReference>
<reference evidence="3 4" key="1">
    <citation type="submission" date="2019-06" db="EMBL/GenBank/DDBJ databases">
        <title>Whole genome shotgun sequence of Brevibacillus reuszeri NBRC 15719.</title>
        <authorList>
            <person name="Hosoyama A."/>
            <person name="Uohara A."/>
            <person name="Ohji S."/>
            <person name="Ichikawa N."/>
        </authorList>
    </citation>
    <scope>NUCLEOTIDE SEQUENCE [LARGE SCALE GENOMIC DNA]</scope>
    <source>
        <strain evidence="3 4">NBRC 15719</strain>
    </source>
</reference>
<comment type="similarity">
    <text evidence="1">Belongs to the DprA/Smf family.</text>
</comment>
<dbReference type="PANTHER" id="PTHR43022">
    <property type="entry name" value="PROTEIN SMF"/>
    <property type="match status" value="1"/>
</dbReference>
<evidence type="ECO:0000259" key="2">
    <source>
        <dbReference type="Pfam" id="PF02481"/>
    </source>
</evidence>